<evidence type="ECO:0000313" key="5">
    <source>
        <dbReference type="EMBL" id="VVN12554.1"/>
    </source>
</evidence>
<evidence type="ECO:0000259" key="4">
    <source>
        <dbReference type="Pfam" id="PF08450"/>
    </source>
</evidence>
<dbReference type="RefSeq" id="WP_154862918.1">
    <property type="nucleotide sequence ID" value="NZ_CABVHB010000034.1"/>
</dbReference>
<feature type="binding site" evidence="3">
    <location>
        <position position="230"/>
    </location>
    <ligand>
        <name>a divalent metal cation</name>
        <dbReference type="ChEBI" id="CHEBI:60240"/>
    </ligand>
</feature>
<protein>
    <submittedName>
        <fullName evidence="6">Gluconolactonase</fullName>
        <ecNumber evidence="6">3.1.1.17</ecNumber>
    </submittedName>
</protein>
<dbReference type="AlphaFoldDB" id="A0A5E7RGY5"/>
<sequence length="300" mass="33452">MKNIEIFDPRLQRILNPDSRLEQLCTGAEWGEGPVWIGEQSCVVWSDIPNNRMLRWSADEGLGVFRQPAHFSNGNYRGCDGRLVTCEHGRRCISRTESDGRVEVLVDRYQGARLNSPNDLVVKSDGSIWFSDPAYGIMSDREGYRAESEQDGCHVYRFDPLSNELSRVADDFEKPNGLAFSPDETLLYVSDTSASHAADGCHHIRVFDVLDGRRLVNGRFFAVIEPGLPDGFRIDQQGWLYVSSQDSIQVYAPDGCLLGKILVPEKISNCTFGGAEGNRLFITASTSLYAITLNTRGCQS</sequence>
<dbReference type="PRINTS" id="PR01790">
    <property type="entry name" value="SMP30FAMILY"/>
</dbReference>
<comment type="cofactor">
    <cofactor evidence="3">
        <name>Zn(2+)</name>
        <dbReference type="ChEBI" id="CHEBI:29105"/>
    </cofactor>
    <text evidence="3">Binds 1 divalent metal cation per subunit.</text>
</comment>
<gene>
    <name evidence="6" type="primary">gnl</name>
    <name evidence="5" type="ORF">PS673_03874</name>
    <name evidence="6" type="ORF">PS922_00938</name>
</gene>
<evidence type="ECO:0000313" key="7">
    <source>
        <dbReference type="Proteomes" id="UP000325565"/>
    </source>
</evidence>
<evidence type="ECO:0000313" key="8">
    <source>
        <dbReference type="Proteomes" id="UP000344274"/>
    </source>
</evidence>
<dbReference type="Pfam" id="PF08450">
    <property type="entry name" value="SGL"/>
    <property type="match status" value="1"/>
</dbReference>
<proteinExistence type="predicted"/>
<feature type="binding site" evidence="3">
    <location>
        <position position="142"/>
    </location>
    <ligand>
        <name>substrate</name>
    </ligand>
</feature>
<keyword evidence="3" id="KW-0479">Metal-binding</keyword>
<dbReference type="GO" id="GO:0046872">
    <property type="term" value="F:metal ion binding"/>
    <property type="evidence" value="ECO:0007669"/>
    <property type="project" value="UniProtKB-KW"/>
</dbReference>
<name>A0A5E7RGY5_PSEFL</name>
<keyword evidence="3" id="KW-0862">Zinc</keyword>
<feature type="binding site" evidence="3">
    <location>
        <position position="118"/>
    </location>
    <ligand>
        <name>substrate</name>
    </ligand>
</feature>
<dbReference type="Proteomes" id="UP000344274">
    <property type="component" value="Unassembled WGS sequence"/>
</dbReference>
<feature type="binding site" evidence="3">
    <location>
        <position position="32"/>
    </location>
    <ligand>
        <name>a divalent metal cation</name>
        <dbReference type="ChEBI" id="CHEBI:60240"/>
    </ligand>
</feature>
<dbReference type="PANTHER" id="PTHR47572">
    <property type="entry name" value="LIPOPROTEIN-RELATED"/>
    <property type="match status" value="1"/>
</dbReference>
<dbReference type="EC" id="3.1.1.17" evidence="6"/>
<dbReference type="EMBL" id="CABVHB010000034">
    <property type="protein sequence ID" value="VVN12554.1"/>
    <property type="molecule type" value="Genomic_DNA"/>
</dbReference>
<dbReference type="Gene3D" id="2.120.10.30">
    <property type="entry name" value="TolB, C-terminal domain"/>
    <property type="match status" value="1"/>
</dbReference>
<organism evidence="6 7">
    <name type="scientific">Pseudomonas fluorescens</name>
    <dbReference type="NCBI Taxonomy" id="294"/>
    <lineage>
        <taxon>Bacteria</taxon>
        <taxon>Pseudomonadati</taxon>
        <taxon>Pseudomonadota</taxon>
        <taxon>Gammaproteobacteria</taxon>
        <taxon>Pseudomonadales</taxon>
        <taxon>Pseudomonadaceae</taxon>
        <taxon>Pseudomonas</taxon>
    </lineage>
</organism>
<dbReference type="InterPro" id="IPR013658">
    <property type="entry name" value="SGL"/>
</dbReference>
<evidence type="ECO:0000256" key="1">
    <source>
        <dbReference type="ARBA" id="ARBA00022801"/>
    </source>
</evidence>
<dbReference type="InterPro" id="IPR011042">
    <property type="entry name" value="6-blade_b-propeller_TolB-like"/>
</dbReference>
<feature type="binding site" evidence="3">
    <location>
        <position position="176"/>
    </location>
    <ligand>
        <name>a divalent metal cation</name>
        <dbReference type="ChEBI" id="CHEBI:60240"/>
    </ligand>
</feature>
<evidence type="ECO:0000313" key="6">
    <source>
        <dbReference type="EMBL" id="VVP72587.1"/>
    </source>
</evidence>
<evidence type="ECO:0000256" key="3">
    <source>
        <dbReference type="PIRSR" id="PIRSR605511-2"/>
    </source>
</evidence>
<accession>A0A5E7RGY5</accession>
<dbReference type="Proteomes" id="UP000325565">
    <property type="component" value="Unassembled WGS sequence"/>
</dbReference>
<dbReference type="PANTHER" id="PTHR47572:SF4">
    <property type="entry name" value="LACTONASE DRP35"/>
    <property type="match status" value="1"/>
</dbReference>
<reference evidence="7 8" key="1">
    <citation type="submission" date="2019-09" db="EMBL/GenBank/DDBJ databases">
        <authorList>
            <person name="Chandra G."/>
            <person name="Truman W A."/>
        </authorList>
    </citation>
    <scope>NUCLEOTIDE SEQUENCE [LARGE SCALE GENOMIC DNA]</scope>
    <source>
        <strain evidence="5">PS673</strain>
        <strain evidence="6">PS922</strain>
    </source>
</reference>
<feature type="active site" description="Proton donor/acceptor" evidence="2">
    <location>
        <position position="230"/>
    </location>
</feature>
<dbReference type="SUPFAM" id="SSF63829">
    <property type="entry name" value="Calcium-dependent phosphotriesterase"/>
    <property type="match status" value="1"/>
</dbReference>
<dbReference type="GO" id="GO:0004341">
    <property type="term" value="F:gluconolactonase activity"/>
    <property type="evidence" value="ECO:0007669"/>
    <property type="project" value="UniProtKB-EC"/>
</dbReference>
<dbReference type="InterPro" id="IPR005511">
    <property type="entry name" value="SMP-30"/>
</dbReference>
<dbReference type="InterPro" id="IPR051262">
    <property type="entry name" value="SMP-30/CGR1_Lactonase"/>
</dbReference>
<dbReference type="EMBL" id="CABVJB010000002">
    <property type="protein sequence ID" value="VVP72587.1"/>
    <property type="molecule type" value="Genomic_DNA"/>
</dbReference>
<feature type="domain" description="SMP-30/Gluconolactonase/LRE-like region" evidence="4">
    <location>
        <begin position="30"/>
        <end position="285"/>
    </location>
</feature>
<keyword evidence="1 6" id="KW-0378">Hydrolase</keyword>
<evidence type="ECO:0000256" key="2">
    <source>
        <dbReference type="PIRSR" id="PIRSR605511-1"/>
    </source>
</evidence>